<sequence>MTERVRQLAWMLDYLDDIASDLSAFHRIDDPELLSGPRYFALAWRLAAYQGVMQSRALAARDEQPASGVPSHSPAPRGDINPGVRATLQAEPAFAGIFSFGAATV</sequence>
<dbReference type="AlphaFoldDB" id="A0A7W7QZ49"/>
<gene>
    <name evidence="2" type="ORF">FHR34_001273</name>
</gene>
<dbReference type="Proteomes" id="UP000540506">
    <property type="component" value="Unassembled WGS sequence"/>
</dbReference>
<name>A0A7W7QZ49_KITKI</name>
<proteinExistence type="predicted"/>
<comment type="caution">
    <text evidence="2">The sequence shown here is derived from an EMBL/GenBank/DDBJ whole genome shotgun (WGS) entry which is preliminary data.</text>
</comment>
<organism evidence="2 3">
    <name type="scientific">Kitasatospora kifunensis</name>
    <name type="common">Streptomyces kifunensis</name>
    <dbReference type="NCBI Taxonomy" id="58351"/>
    <lineage>
        <taxon>Bacteria</taxon>
        <taxon>Bacillati</taxon>
        <taxon>Actinomycetota</taxon>
        <taxon>Actinomycetes</taxon>
        <taxon>Kitasatosporales</taxon>
        <taxon>Streptomycetaceae</taxon>
        <taxon>Kitasatospora</taxon>
    </lineage>
</organism>
<evidence type="ECO:0000256" key="1">
    <source>
        <dbReference type="SAM" id="MobiDB-lite"/>
    </source>
</evidence>
<evidence type="ECO:0000313" key="3">
    <source>
        <dbReference type="Proteomes" id="UP000540506"/>
    </source>
</evidence>
<dbReference type="EMBL" id="JACHJV010000001">
    <property type="protein sequence ID" value="MBB4922280.1"/>
    <property type="molecule type" value="Genomic_DNA"/>
</dbReference>
<reference evidence="2 3" key="1">
    <citation type="submission" date="2020-08" db="EMBL/GenBank/DDBJ databases">
        <title>Sequencing the genomes of 1000 actinobacteria strains.</title>
        <authorList>
            <person name="Klenk H.-P."/>
        </authorList>
    </citation>
    <scope>NUCLEOTIDE SEQUENCE [LARGE SCALE GENOMIC DNA]</scope>
    <source>
        <strain evidence="2 3">DSM 41654</strain>
    </source>
</reference>
<dbReference type="RefSeq" id="WP_184934481.1">
    <property type="nucleotide sequence ID" value="NZ_JACHJV010000001.1"/>
</dbReference>
<keyword evidence="3" id="KW-1185">Reference proteome</keyword>
<feature type="region of interest" description="Disordered" evidence="1">
    <location>
        <begin position="60"/>
        <end position="83"/>
    </location>
</feature>
<protein>
    <submittedName>
        <fullName evidence="2">Uncharacterized protein</fullName>
    </submittedName>
</protein>
<evidence type="ECO:0000313" key="2">
    <source>
        <dbReference type="EMBL" id="MBB4922280.1"/>
    </source>
</evidence>
<accession>A0A7W7QZ49</accession>